<feature type="modified residue" description="4-aspartylphosphate" evidence="5">
    <location>
        <position position="55"/>
    </location>
</feature>
<dbReference type="SMART" id="SM00448">
    <property type="entry name" value="REC"/>
    <property type="match status" value="1"/>
</dbReference>
<dbReference type="GO" id="GO:0000160">
    <property type="term" value="P:phosphorelay signal transduction system"/>
    <property type="evidence" value="ECO:0007669"/>
    <property type="project" value="InterPro"/>
</dbReference>
<gene>
    <name evidence="8" type="ORF">B0I18_1011437</name>
</gene>
<dbReference type="GO" id="GO:0006355">
    <property type="term" value="P:regulation of DNA-templated transcription"/>
    <property type="evidence" value="ECO:0007669"/>
    <property type="project" value="InterPro"/>
</dbReference>
<reference evidence="8 9" key="1">
    <citation type="submission" date="2018-03" db="EMBL/GenBank/DDBJ databases">
        <title>Genomic Encyclopedia of Type Strains, Phase III (KMG-III): the genomes of soil and plant-associated and newly described type strains.</title>
        <authorList>
            <person name="Whitman W."/>
        </authorList>
    </citation>
    <scope>NUCLEOTIDE SEQUENCE [LARGE SCALE GENOMIC DNA]</scope>
    <source>
        <strain evidence="8 9">CGMCC 1.12700</strain>
    </source>
</reference>
<evidence type="ECO:0000256" key="2">
    <source>
        <dbReference type="ARBA" id="ARBA00023015"/>
    </source>
</evidence>
<evidence type="ECO:0000259" key="7">
    <source>
        <dbReference type="PROSITE" id="PS50110"/>
    </source>
</evidence>
<dbReference type="SMART" id="SM00421">
    <property type="entry name" value="HTH_LUXR"/>
    <property type="match status" value="1"/>
</dbReference>
<feature type="domain" description="Response regulatory" evidence="7">
    <location>
        <begin position="4"/>
        <end position="120"/>
    </location>
</feature>
<dbReference type="Gene3D" id="3.40.50.2300">
    <property type="match status" value="1"/>
</dbReference>
<dbReference type="InterPro" id="IPR058245">
    <property type="entry name" value="NreC/VraR/RcsB-like_REC"/>
</dbReference>
<dbReference type="RefSeq" id="WP_106521933.1">
    <property type="nucleotide sequence ID" value="NZ_PYGD01000001.1"/>
</dbReference>
<evidence type="ECO:0000259" key="6">
    <source>
        <dbReference type="PROSITE" id="PS50043"/>
    </source>
</evidence>
<dbReference type="AlphaFoldDB" id="A0A2P8DDF6"/>
<dbReference type="PROSITE" id="PS00622">
    <property type="entry name" value="HTH_LUXR_1"/>
    <property type="match status" value="1"/>
</dbReference>
<dbReference type="EMBL" id="PYGD01000001">
    <property type="protein sequence ID" value="PSK95271.1"/>
    <property type="molecule type" value="Genomic_DNA"/>
</dbReference>
<keyword evidence="9" id="KW-1185">Reference proteome</keyword>
<evidence type="ECO:0000313" key="9">
    <source>
        <dbReference type="Proteomes" id="UP000240572"/>
    </source>
</evidence>
<evidence type="ECO:0000256" key="4">
    <source>
        <dbReference type="ARBA" id="ARBA00023163"/>
    </source>
</evidence>
<dbReference type="InterPro" id="IPR039420">
    <property type="entry name" value="WalR-like"/>
</dbReference>
<dbReference type="PROSITE" id="PS50043">
    <property type="entry name" value="HTH_LUXR_2"/>
    <property type="match status" value="1"/>
</dbReference>
<dbReference type="InterPro" id="IPR000792">
    <property type="entry name" value="Tscrpt_reg_LuxR_C"/>
</dbReference>
<dbReference type="PRINTS" id="PR00038">
    <property type="entry name" value="HTHLUXR"/>
</dbReference>
<evidence type="ECO:0000313" key="8">
    <source>
        <dbReference type="EMBL" id="PSK95271.1"/>
    </source>
</evidence>
<dbReference type="PANTHER" id="PTHR43214">
    <property type="entry name" value="TWO-COMPONENT RESPONSE REGULATOR"/>
    <property type="match status" value="1"/>
</dbReference>
<dbReference type="Pfam" id="PF00072">
    <property type="entry name" value="Response_reg"/>
    <property type="match status" value="1"/>
</dbReference>
<accession>A0A2P8DDF6</accession>
<feature type="domain" description="HTH luxR-type" evidence="6">
    <location>
        <begin position="144"/>
        <end position="209"/>
    </location>
</feature>
<name>A0A2P8DDF6_9BACT</name>
<dbReference type="SUPFAM" id="SSF52172">
    <property type="entry name" value="CheY-like"/>
    <property type="match status" value="1"/>
</dbReference>
<dbReference type="CDD" id="cd17535">
    <property type="entry name" value="REC_NarL-like"/>
    <property type="match status" value="1"/>
</dbReference>
<organism evidence="8 9">
    <name type="scientific">Taibaiella chishuiensis</name>
    <dbReference type="NCBI Taxonomy" id="1434707"/>
    <lineage>
        <taxon>Bacteria</taxon>
        <taxon>Pseudomonadati</taxon>
        <taxon>Bacteroidota</taxon>
        <taxon>Chitinophagia</taxon>
        <taxon>Chitinophagales</taxon>
        <taxon>Chitinophagaceae</taxon>
        <taxon>Taibaiella</taxon>
    </lineage>
</organism>
<keyword evidence="4" id="KW-0804">Transcription</keyword>
<comment type="caution">
    <text evidence="8">The sequence shown here is derived from an EMBL/GenBank/DDBJ whole genome shotgun (WGS) entry which is preliminary data.</text>
</comment>
<dbReference type="Proteomes" id="UP000240572">
    <property type="component" value="Unassembled WGS sequence"/>
</dbReference>
<dbReference type="CDD" id="cd06170">
    <property type="entry name" value="LuxR_C_like"/>
    <property type="match status" value="1"/>
</dbReference>
<dbReference type="OrthoDB" id="9797341at2"/>
<dbReference type="PROSITE" id="PS50110">
    <property type="entry name" value="RESPONSE_REGULATORY"/>
    <property type="match status" value="1"/>
</dbReference>
<evidence type="ECO:0000256" key="3">
    <source>
        <dbReference type="ARBA" id="ARBA00023125"/>
    </source>
</evidence>
<evidence type="ECO:0000256" key="5">
    <source>
        <dbReference type="PROSITE-ProRule" id="PRU00169"/>
    </source>
</evidence>
<sequence>MRITISIADDHPMIRDGLQNILPHYPNIVLKGSYKNGTTLLAGLEHYLPDVLLLDIQMPDLTGDELTPILLKKYPGLKILVLTNFESALYANNMFKRGAHGYLLKTAENITLISAIEKVYRGEQFVEERMQEKIRQMNIRDKNASFSKSTLTPRESEILQLLVNGYTAPQIAETCFLSLRTVVNYRTSIMLKLDVNNTAMLVKKALTMGLAE</sequence>
<dbReference type="SUPFAM" id="SSF46894">
    <property type="entry name" value="C-terminal effector domain of the bipartite response regulators"/>
    <property type="match status" value="1"/>
</dbReference>
<keyword evidence="1 5" id="KW-0597">Phosphoprotein</keyword>
<dbReference type="InterPro" id="IPR016032">
    <property type="entry name" value="Sig_transdc_resp-reg_C-effctor"/>
</dbReference>
<proteinExistence type="predicted"/>
<keyword evidence="2" id="KW-0805">Transcription regulation</keyword>
<dbReference type="InterPro" id="IPR011006">
    <property type="entry name" value="CheY-like_superfamily"/>
</dbReference>
<dbReference type="GO" id="GO:0003677">
    <property type="term" value="F:DNA binding"/>
    <property type="evidence" value="ECO:0007669"/>
    <property type="project" value="UniProtKB-KW"/>
</dbReference>
<keyword evidence="3" id="KW-0238">DNA-binding</keyword>
<dbReference type="InterPro" id="IPR001789">
    <property type="entry name" value="Sig_transdc_resp-reg_receiver"/>
</dbReference>
<evidence type="ECO:0000256" key="1">
    <source>
        <dbReference type="ARBA" id="ARBA00022553"/>
    </source>
</evidence>
<dbReference type="PANTHER" id="PTHR43214:SF41">
    <property type="entry name" value="NITRATE_NITRITE RESPONSE REGULATOR PROTEIN NARP"/>
    <property type="match status" value="1"/>
</dbReference>
<dbReference type="Pfam" id="PF00196">
    <property type="entry name" value="GerE"/>
    <property type="match status" value="1"/>
</dbReference>
<protein>
    <submittedName>
        <fullName evidence="8">LuxR family two component transcriptional regulator</fullName>
    </submittedName>
</protein>